<reference evidence="1 2" key="1">
    <citation type="submission" date="2018-10" db="EMBL/GenBank/DDBJ databases">
        <title>An updated phylogeny of the Alphaproteobacteria reveals that the parasitic Rickettsiales and Holosporales have independent origins.</title>
        <authorList>
            <person name="Munoz-Gomez S.A."/>
            <person name="Hess S."/>
            <person name="Burger G."/>
            <person name="Lang B.F."/>
            <person name="Susko E."/>
            <person name="Slamovits C.H."/>
            <person name="Roger A.J."/>
        </authorList>
    </citation>
    <scope>NUCLEOTIDE SEQUENCE [LARGE SCALE GENOMIC DNA]</scope>
    <source>
        <strain evidence="1">HOLO01</strain>
    </source>
</reference>
<dbReference type="EMBL" id="SCFB01000004">
    <property type="protein sequence ID" value="RZI46572.1"/>
    <property type="molecule type" value="Genomic_DNA"/>
</dbReference>
<dbReference type="Pfam" id="PF11367">
    <property type="entry name" value="Tail_completion_gp17"/>
    <property type="match status" value="1"/>
</dbReference>
<organism evidence="1 2">
    <name type="scientific">Candidatus Finniella inopinata</name>
    <dbReference type="NCBI Taxonomy" id="1696036"/>
    <lineage>
        <taxon>Bacteria</taxon>
        <taxon>Pseudomonadati</taxon>
        <taxon>Pseudomonadota</taxon>
        <taxon>Alphaproteobacteria</taxon>
        <taxon>Holosporales</taxon>
        <taxon>Candidatus Paracaedibacteraceae</taxon>
        <taxon>Candidatus Finniella</taxon>
    </lineage>
</organism>
<dbReference type="AlphaFoldDB" id="A0A4Q7DIL8"/>
<evidence type="ECO:0000313" key="2">
    <source>
        <dbReference type="Proteomes" id="UP000293550"/>
    </source>
</evidence>
<proteinExistence type="predicted"/>
<sequence length="146" mass="15967">MRDFGINLGSNLVADFGVLNAVRQLLAMQEDVRVAGASENIHMAVPPSMGLPLIVLELEEVWTSMALGKNSANTRLKVKASIFSRSPSGRESMDLSASVRQAMDGTVLSLKNGKKGMLRLAENVVERPAANRPRNVQQYYDVLIRV</sequence>
<comment type="caution">
    <text evidence="1">The sequence shown here is derived from an EMBL/GenBank/DDBJ whole genome shotgun (WGS) entry which is preliminary data.</text>
</comment>
<accession>A0A4Q7DIL8</accession>
<evidence type="ECO:0000313" key="1">
    <source>
        <dbReference type="EMBL" id="RZI46572.1"/>
    </source>
</evidence>
<keyword evidence="2" id="KW-1185">Reference proteome</keyword>
<protein>
    <recommendedName>
        <fullName evidence="3">DUF3168 domain-containing protein</fullName>
    </recommendedName>
</protein>
<dbReference type="RefSeq" id="WP_130153671.1">
    <property type="nucleotide sequence ID" value="NZ_SCFB01000004.1"/>
</dbReference>
<gene>
    <name evidence="1" type="ORF">EQU50_03010</name>
</gene>
<dbReference type="Proteomes" id="UP000293550">
    <property type="component" value="Unassembled WGS sequence"/>
</dbReference>
<evidence type="ECO:0008006" key="3">
    <source>
        <dbReference type="Google" id="ProtNLM"/>
    </source>
</evidence>
<name>A0A4Q7DIL8_9PROT</name>
<dbReference type="InterPro" id="IPR021508">
    <property type="entry name" value="Gp17-like"/>
</dbReference>